<feature type="transmembrane region" description="Helical" evidence="11">
    <location>
        <begin position="313"/>
        <end position="333"/>
    </location>
</feature>
<dbReference type="Pfam" id="PF01399">
    <property type="entry name" value="PCI"/>
    <property type="match status" value="1"/>
</dbReference>
<dbReference type="SUPFAM" id="SSF103473">
    <property type="entry name" value="MFS general substrate transporter"/>
    <property type="match status" value="1"/>
</dbReference>
<dbReference type="InterPro" id="IPR000717">
    <property type="entry name" value="PCI_dom"/>
</dbReference>
<feature type="domain" description="PCI" evidence="12">
    <location>
        <begin position="722"/>
        <end position="890"/>
    </location>
</feature>
<evidence type="ECO:0000256" key="6">
    <source>
        <dbReference type="ARBA" id="ARBA00014879"/>
    </source>
</evidence>
<name>A0A9P8M3H9_9HYPO</name>
<dbReference type="InterPro" id="IPR011701">
    <property type="entry name" value="MFS"/>
</dbReference>
<dbReference type="SMART" id="SM00753">
    <property type="entry name" value="PAM"/>
    <property type="match status" value="1"/>
</dbReference>
<accession>A0A9P8M3H9</accession>
<dbReference type="SMART" id="SM00088">
    <property type="entry name" value="PINT"/>
    <property type="match status" value="1"/>
</dbReference>
<evidence type="ECO:0000256" key="9">
    <source>
        <dbReference type="ARBA" id="ARBA00023242"/>
    </source>
</evidence>
<evidence type="ECO:0000313" key="13">
    <source>
        <dbReference type="EMBL" id="KAH0593741.1"/>
    </source>
</evidence>
<keyword evidence="11" id="KW-0812">Transmembrane</keyword>
<evidence type="ECO:0000256" key="2">
    <source>
        <dbReference type="ARBA" id="ARBA00004141"/>
    </source>
</evidence>
<keyword evidence="7" id="KW-0963">Cytoplasm</keyword>
<keyword evidence="8" id="KW-0736">Signalosome</keyword>
<keyword evidence="11" id="KW-1133">Transmembrane helix</keyword>
<dbReference type="GO" id="GO:0008180">
    <property type="term" value="C:COP9 signalosome"/>
    <property type="evidence" value="ECO:0007669"/>
    <property type="project" value="UniProtKB-KW"/>
</dbReference>
<evidence type="ECO:0000256" key="4">
    <source>
        <dbReference type="ARBA" id="ARBA00009318"/>
    </source>
</evidence>
<evidence type="ECO:0000256" key="7">
    <source>
        <dbReference type="ARBA" id="ARBA00022490"/>
    </source>
</evidence>
<protein>
    <recommendedName>
        <fullName evidence="6">COP9 signalosome complex subunit 2</fullName>
    </recommendedName>
</protein>
<comment type="subcellular location">
    <subcellularLocation>
        <location evidence="3">Cytoplasm</location>
    </subcellularLocation>
    <subcellularLocation>
        <location evidence="2">Membrane</location>
        <topology evidence="2">Multi-pass membrane protein</topology>
    </subcellularLocation>
    <subcellularLocation>
        <location evidence="1">Nucleus</location>
    </subcellularLocation>
</comment>
<sequence length="961" mass="107995">MTFEDEERRGGTPGGSVEREAEDYFGHVSTEESPLLNTDLPPDVVPDKAIQHLVLSMCVLFAFIVEVSVFIMQPPLQQVMEDRICGEIYPDHPVGIMSKTDDRCKDNRVQTELAMLRSWEISAEMFVPFFVQIPYGIIADKYGRRPVLFLALFGAVIQTAWILLVLGMPNSFPVWSMLYGNIAYLIGGGGQMAAAMVWTLLADAIPVAKRTSVFYLLYAMILIIGVIVNPIAALLLKINPWIALWLGFAMLVVGLFASLLVPETLALRLQADRKRPRGASVDGPMHISNNPRKSWLEHAVFSMKNDMGHIWRFIFASKSVMILIFAYAINYPIKLNQTFNLLQYMTRRFNWEWSTATYISTVSNITAAVVLLVILPAGSWVLANKRRVGPLNRDLILARISLIFVIAGSFLTAVAPTVWLFITALIVTSLGTGFPTLCRALLNAVVEPHTVATLNTTVSMMETAMGLVSSPVLGWLLSKANLSFRYDFEYEEDEDDESGDVDIENKYYNAKQLKLTDPSDAIGEFLGIPPLEEEKGEWGFKGLKQAIKLEFKLGKYDEAANHFAELLTYVKSAVTRNYSEKSINNMLDYIEKGANGKEAAKSMEKFYSLTLQSFQSTNNERLWLKTNIKLAKLLLDRKEYSSVSKKLRELHKACQRPDGTDDPGKGTYSLEIYALEIQMLAETKNNKQLKALYQRALKVKSAVPHPRIMGIIRECGGKMHMSEENWKEAQSDFFESFRNYDEAGSLQRIQVLKYLLLSTMLMKSNINPFDSQETKPYKSDPRISAMTELVDAYQRNDVHAYEKVLQGHQDILDDPFIAENIDEVTRNMRTKGVLKLIAPYTRMKLEWIAKQLKISQPEVQDILGFLIVAGKINGTINQQDGILEIASDADIKRIQAMSSLSASISELFGAVFNEGDGFRSKERDGSFEQSMDFQGLSMGRALRGAGQQRAKKGKIPSAMWA</sequence>
<dbReference type="FunFam" id="1.25.40.570:FF:000006">
    <property type="entry name" value="COP9 signalosome complex subunit 2"/>
    <property type="match status" value="1"/>
</dbReference>
<evidence type="ECO:0000256" key="8">
    <source>
        <dbReference type="ARBA" id="ARBA00022790"/>
    </source>
</evidence>
<evidence type="ECO:0000256" key="5">
    <source>
        <dbReference type="ARBA" id="ARBA00011098"/>
    </source>
</evidence>
<dbReference type="InterPro" id="IPR050871">
    <property type="entry name" value="26S_Proteasome/COP9_Components"/>
</dbReference>
<comment type="caution">
    <text evidence="13">The sequence shown here is derived from an EMBL/GenBank/DDBJ whole genome shotgun (WGS) entry which is preliminary data.</text>
</comment>
<dbReference type="Pfam" id="PF07690">
    <property type="entry name" value="MFS_1"/>
    <property type="match status" value="1"/>
</dbReference>
<gene>
    <name evidence="13" type="ORF">MHUMG1_08492</name>
</gene>
<feature type="transmembrane region" description="Helical" evidence="11">
    <location>
        <begin position="242"/>
        <end position="267"/>
    </location>
</feature>
<dbReference type="Gene3D" id="1.25.40.570">
    <property type="match status" value="1"/>
</dbReference>
<dbReference type="GO" id="GO:0016020">
    <property type="term" value="C:membrane"/>
    <property type="evidence" value="ECO:0007669"/>
    <property type="project" value="UniProtKB-SubCell"/>
</dbReference>
<dbReference type="GO" id="GO:0022857">
    <property type="term" value="F:transmembrane transporter activity"/>
    <property type="evidence" value="ECO:0007669"/>
    <property type="project" value="InterPro"/>
</dbReference>
<dbReference type="AlphaFoldDB" id="A0A9P8M3H9"/>
<evidence type="ECO:0000256" key="1">
    <source>
        <dbReference type="ARBA" id="ARBA00004123"/>
    </source>
</evidence>
<organism evidence="13 14">
    <name type="scientific">Metarhizium humberi</name>
    <dbReference type="NCBI Taxonomy" id="2596975"/>
    <lineage>
        <taxon>Eukaryota</taxon>
        <taxon>Fungi</taxon>
        <taxon>Dikarya</taxon>
        <taxon>Ascomycota</taxon>
        <taxon>Pezizomycotina</taxon>
        <taxon>Sordariomycetes</taxon>
        <taxon>Hypocreomycetidae</taxon>
        <taxon>Hypocreales</taxon>
        <taxon>Clavicipitaceae</taxon>
        <taxon>Metarhizium</taxon>
    </lineage>
</organism>
<feature type="transmembrane region" description="Helical" evidence="11">
    <location>
        <begin position="213"/>
        <end position="236"/>
    </location>
</feature>
<keyword evidence="14" id="KW-1185">Reference proteome</keyword>
<feature type="region of interest" description="Disordered" evidence="10">
    <location>
        <begin position="1"/>
        <end position="20"/>
    </location>
</feature>
<evidence type="ECO:0000256" key="10">
    <source>
        <dbReference type="SAM" id="MobiDB-lite"/>
    </source>
</evidence>
<dbReference type="CDD" id="cd06174">
    <property type="entry name" value="MFS"/>
    <property type="match status" value="1"/>
</dbReference>
<reference evidence="13 14" key="1">
    <citation type="submission" date="2020-07" db="EMBL/GenBank/DDBJ databases">
        <title>Metarhizium humberi genome.</title>
        <authorList>
            <person name="Lysoe E."/>
        </authorList>
    </citation>
    <scope>NUCLEOTIDE SEQUENCE [LARGE SCALE GENOMIC DNA]</scope>
    <source>
        <strain evidence="13 14">ESALQ1638</strain>
    </source>
</reference>
<evidence type="ECO:0000256" key="11">
    <source>
        <dbReference type="SAM" id="Phobius"/>
    </source>
</evidence>
<evidence type="ECO:0000313" key="14">
    <source>
        <dbReference type="Proteomes" id="UP000764110"/>
    </source>
</evidence>
<dbReference type="EMBL" id="JACEFI010000019">
    <property type="protein sequence ID" value="KAH0593741.1"/>
    <property type="molecule type" value="Genomic_DNA"/>
</dbReference>
<evidence type="ECO:0000256" key="3">
    <source>
        <dbReference type="ARBA" id="ARBA00004496"/>
    </source>
</evidence>
<comment type="similarity">
    <text evidence="4">Belongs to the CSN2 family.</text>
</comment>
<dbReference type="Proteomes" id="UP000764110">
    <property type="component" value="Unassembled WGS sequence"/>
</dbReference>
<dbReference type="SUPFAM" id="SSF46785">
    <property type="entry name" value="Winged helix' DNA-binding domain"/>
    <property type="match status" value="1"/>
</dbReference>
<feature type="transmembrane region" description="Helical" evidence="11">
    <location>
        <begin position="147"/>
        <end position="166"/>
    </location>
</feature>
<feature type="compositionally biased region" description="Basic and acidic residues" evidence="10">
    <location>
        <begin position="1"/>
        <end position="10"/>
    </location>
</feature>
<evidence type="ECO:0000259" key="12">
    <source>
        <dbReference type="PROSITE" id="PS50250"/>
    </source>
</evidence>
<keyword evidence="9" id="KW-0539">Nucleus</keyword>
<dbReference type="PANTHER" id="PTHR10678">
    <property type="entry name" value="26S PROTEASOME NON-ATPASE REGULATORY SUBUNIT 11/COP9 SIGNALOSOME COMPLEX SUBUNIT 2"/>
    <property type="match status" value="1"/>
</dbReference>
<feature type="transmembrane region" description="Helical" evidence="11">
    <location>
        <begin position="396"/>
        <end position="422"/>
    </location>
</feature>
<dbReference type="InterPro" id="IPR036390">
    <property type="entry name" value="WH_DNA-bd_sf"/>
</dbReference>
<proteinExistence type="inferred from homology"/>
<keyword evidence="11" id="KW-0472">Membrane</keyword>
<feature type="transmembrane region" description="Helical" evidence="11">
    <location>
        <begin position="49"/>
        <end position="71"/>
    </location>
</feature>
<dbReference type="Gene3D" id="1.20.1250.20">
    <property type="entry name" value="MFS general substrate transporter like domains"/>
    <property type="match status" value="1"/>
</dbReference>
<dbReference type="InterPro" id="IPR036259">
    <property type="entry name" value="MFS_trans_sf"/>
</dbReference>
<feature type="transmembrane region" description="Helical" evidence="11">
    <location>
        <begin position="178"/>
        <end position="201"/>
    </location>
</feature>
<dbReference type="GO" id="GO:0005737">
    <property type="term" value="C:cytoplasm"/>
    <property type="evidence" value="ECO:0007669"/>
    <property type="project" value="UniProtKB-SubCell"/>
</dbReference>
<comment type="subunit">
    <text evidence="5">Component of the COP9 signalosome (CSN) complex.</text>
</comment>
<dbReference type="PROSITE" id="PS50250">
    <property type="entry name" value="PCI"/>
    <property type="match status" value="1"/>
</dbReference>
<feature type="transmembrane region" description="Helical" evidence="11">
    <location>
        <begin position="353"/>
        <end position="375"/>
    </location>
</feature>